<sequence>MKWMIEKLERDLAVTELNNFVDDLSRRNPERARAVYLVLYNLVQRATVMEPMEALHLKTMTGAYGELAASAPVMPPEELRTRLHQVVTEVADSAATTPGMVFTTGQVARAFGVSIPAVRKWIQTGRISLSYQEERNKRVVIPADAVWKTQDGRTLRVGDVVRNAERRCRSENRVTQAEELENARQQLMHFEQLYRGKYEKIFGNRHEETLTPDEQRDAAEWRFLLSALEEDHGR</sequence>
<evidence type="ECO:0000313" key="2">
    <source>
        <dbReference type="Proteomes" id="UP001597079"/>
    </source>
</evidence>
<proteinExistence type="predicted"/>
<evidence type="ECO:0008006" key="3">
    <source>
        <dbReference type="Google" id="ProtNLM"/>
    </source>
</evidence>
<organism evidence="1 2">
    <name type="scientific">Alicyclobacillus fodiniaquatilis</name>
    <dbReference type="NCBI Taxonomy" id="1661150"/>
    <lineage>
        <taxon>Bacteria</taxon>
        <taxon>Bacillati</taxon>
        <taxon>Bacillota</taxon>
        <taxon>Bacilli</taxon>
        <taxon>Bacillales</taxon>
        <taxon>Alicyclobacillaceae</taxon>
        <taxon>Alicyclobacillus</taxon>
    </lineage>
</organism>
<dbReference type="EMBL" id="JBHUCX010000007">
    <property type="protein sequence ID" value="MFD1673512.1"/>
    <property type="molecule type" value="Genomic_DNA"/>
</dbReference>
<protein>
    <recommendedName>
        <fullName evidence="3">Helix-turn-helix domain-containing protein</fullName>
    </recommendedName>
</protein>
<dbReference type="RefSeq" id="WP_377940939.1">
    <property type="nucleotide sequence ID" value="NZ_JBHUCX010000007.1"/>
</dbReference>
<name>A0ABW4JAZ4_9BACL</name>
<gene>
    <name evidence="1" type="ORF">ACFSB2_02140</name>
</gene>
<keyword evidence="2" id="KW-1185">Reference proteome</keyword>
<dbReference type="SUPFAM" id="SSF46955">
    <property type="entry name" value="Putative DNA-binding domain"/>
    <property type="match status" value="1"/>
</dbReference>
<dbReference type="InterPro" id="IPR009061">
    <property type="entry name" value="DNA-bd_dom_put_sf"/>
</dbReference>
<accession>A0ABW4JAZ4</accession>
<comment type="caution">
    <text evidence="1">The sequence shown here is derived from an EMBL/GenBank/DDBJ whole genome shotgun (WGS) entry which is preliminary data.</text>
</comment>
<evidence type="ECO:0000313" key="1">
    <source>
        <dbReference type="EMBL" id="MFD1673512.1"/>
    </source>
</evidence>
<reference evidence="2" key="1">
    <citation type="journal article" date="2019" name="Int. J. Syst. Evol. Microbiol.">
        <title>The Global Catalogue of Microorganisms (GCM) 10K type strain sequencing project: providing services to taxonomists for standard genome sequencing and annotation.</title>
        <authorList>
            <consortium name="The Broad Institute Genomics Platform"/>
            <consortium name="The Broad Institute Genome Sequencing Center for Infectious Disease"/>
            <person name="Wu L."/>
            <person name="Ma J."/>
        </authorList>
    </citation>
    <scope>NUCLEOTIDE SEQUENCE [LARGE SCALE GENOMIC DNA]</scope>
    <source>
        <strain evidence="2">CGMCC 1.12286</strain>
    </source>
</reference>
<dbReference type="Proteomes" id="UP001597079">
    <property type="component" value="Unassembled WGS sequence"/>
</dbReference>